<keyword evidence="4" id="KW-0145">Chemotaxis</keyword>
<organism evidence="6 7">
    <name type="scientific">Halopseudomonas litoralis</name>
    <dbReference type="NCBI Taxonomy" id="797277"/>
    <lineage>
        <taxon>Bacteria</taxon>
        <taxon>Pseudomonadati</taxon>
        <taxon>Pseudomonadota</taxon>
        <taxon>Gammaproteobacteria</taxon>
        <taxon>Pseudomonadales</taxon>
        <taxon>Pseudomonadaceae</taxon>
        <taxon>Halopseudomonas</taxon>
    </lineage>
</organism>
<feature type="active site" evidence="4">
    <location>
        <position position="163"/>
    </location>
</feature>
<evidence type="ECO:0000256" key="3">
    <source>
        <dbReference type="ARBA" id="ARBA00048267"/>
    </source>
</evidence>
<dbReference type="Gene3D" id="3.40.50.180">
    <property type="entry name" value="Methylesterase CheB, C-terminal domain"/>
    <property type="match status" value="1"/>
</dbReference>
<evidence type="ECO:0000256" key="2">
    <source>
        <dbReference type="ARBA" id="ARBA00039140"/>
    </source>
</evidence>
<dbReference type="STRING" id="797277.SAMN05216198_3657"/>
<evidence type="ECO:0000313" key="6">
    <source>
        <dbReference type="EMBL" id="SDT09957.1"/>
    </source>
</evidence>
<reference evidence="7" key="1">
    <citation type="submission" date="2016-10" db="EMBL/GenBank/DDBJ databases">
        <authorList>
            <person name="Varghese N."/>
            <person name="Submissions S."/>
        </authorList>
    </citation>
    <scope>NUCLEOTIDE SEQUENCE [LARGE SCALE GENOMIC DNA]</scope>
    <source>
        <strain evidence="7">2SM5</strain>
    </source>
</reference>
<proteinExistence type="predicted"/>
<dbReference type="GO" id="GO:0008984">
    <property type="term" value="F:protein-glutamate methylesterase activity"/>
    <property type="evidence" value="ECO:0007669"/>
    <property type="project" value="UniProtKB-EC"/>
</dbReference>
<accession>A0A1H1XL27</accession>
<feature type="active site" evidence="4">
    <location>
        <position position="136"/>
    </location>
</feature>
<dbReference type="EMBL" id="LT629748">
    <property type="protein sequence ID" value="SDT09957.1"/>
    <property type="molecule type" value="Genomic_DNA"/>
</dbReference>
<dbReference type="EC" id="3.1.1.61" evidence="2"/>
<dbReference type="PANTHER" id="PTHR42872">
    <property type="entry name" value="PROTEIN-GLUTAMATE METHYLESTERASE/PROTEIN-GLUTAMINE GLUTAMINASE"/>
    <property type="match status" value="1"/>
</dbReference>
<comment type="catalytic activity">
    <reaction evidence="3">
        <text>[protein]-L-glutamate 5-O-methyl ester + H2O = L-glutamyl-[protein] + methanol + H(+)</text>
        <dbReference type="Rhea" id="RHEA:23236"/>
        <dbReference type="Rhea" id="RHEA-COMP:10208"/>
        <dbReference type="Rhea" id="RHEA-COMP:10311"/>
        <dbReference type="ChEBI" id="CHEBI:15377"/>
        <dbReference type="ChEBI" id="CHEBI:15378"/>
        <dbReference type="ChEBI" id="CHEBI:17790"/>
        <dbReference type="ChEBI" id="CHEBI:29973"/>
        <dbReference type="ChEBI" id="CHEBI:82795"/>
        <dbReference type="EC" id="3.1.1.61"/>
    </reaction>
</comment>
<evidence type="ECO:0000313" key="7">
    <source>
        <dbReference type="Proteomes" id="UP000243426"/>
    </source>
</evidence>
<evidence type="ECO:0000259" key="5">
    <source>
        <dbReference type="PROSITE" id="PS50122"/>
    </source>
</evidence>
<dbReference type="Pfam" id="PF01339">
    <property type="entry name" value="CheB_methylest"/>
    <property type="match status" value="1"/>
</dbReference>
<protein>
    <recommendedName>
        <fullName evidence="2">protein-glutamate methylesterase</fullName>
        <ecNumber evidence="2">3.1.1.61</ecNumber>
    </recommendedName>
</protein>
<dbReference type="GO" id="GO:0006935">
    <property type="term" value="P:chemotaxis"/>
    <property type="evidence" value="ECO:0007669"/>
    <property type="project" value="UniProtKB-UniRule"/>
</dbReference>
<dbReference type="GO" id="GO:0000156">
    <property type="term" value="F:phosphorelay response regulator activity"/>
    <property type="evidence" value="ECO:0007669"/>
    <property type="project" value="InterPro"/>
</dbReference>
<dbReference type="GO" id="GO:0005737">
    <property type="term" value="C:cytoplasm"/>
    <property type="evidence" value="ECO:0007669"/>
    <property type="project" value="InterPro"/>
</dbReference>
<dbReference type="OrthoDB" id="9793421at2"/>
<dbReference type="AlphaFoldDB" id="A0A1H1XL27"/>
<sequence length="319" mass="34263">MTEAPAVALLVSSERDRQVLTQAVRSFGYRVVFETAPMGVKVDELAGVAADLWLLDMADESALIDWLLEYSPVPVLMGSGEIPPIQHEDHVRWQRRLLGKLSALLGEPLQLPPVLTLSITPPAPAARRCVWLLGASLGGPAAVKRFLDALSADAPVAFVYAQHIDAGFEQQLPHILGRQNAWRIRNSVEGSRLQYGEVMVAPIGRALSFGPEGQVQLHDSPWPGAYQPAIEGLLDEVSHAFAPSCGAIIFSGMGEDGVAACGRMRRQGREVWTQSAASAACATMPQAVQVAGHSSREGSPEELAAALSQWLEQERPPSA</sequence>
<gene>
    <name evidence="6" type="ORF">SAMN05216198_3657</name>
</gene>
<dbReference type="PROSITE" id="PS50122">
    <property type="entry name" value="CHEB"/>
    <property type="match status" value="1"/>
</dbReference>
<keyword evidence="7" id="KW-1185">Reference proteome</keyword>
<dbReference type="RefSeq" id="WP_157718710.1">
    <property type="nucleotide sequence ID" value="NZ_LT629748.1"/>
</dbReference>
<feature type="active site" evidence="4">
    <location>
        <position position="256"/>
    </location>
</feature>
<dbReference type="SUPFAM" id="SSF52738">
    <property type="entry name" value="Methylesterase CheB, C-terminal domain"/>
    <property type="match status" value="1"/>
</dbReference>
<dbReference type="PANTHER" id="PTHR42872:SF6">
    <property type="entry name" value="PROTEIN-GLUTAMATE METHYLESTERASE_PROTEIN-GLUTAMINE GLUTAMINASE"/>
    <property type="match status" value="1"/>
</dbReference>
<keyword evidence="1 4" id="KW-0378">Hydrolase</keyword>
<dbReference type="InterPro" id="IPR000673">
    <property type="entry name" value="Sig_transdc_resp-reg_Me-estase"/>
</dbReference>
<name>A0A1H1XL27_9GAMM</name>
<feature type="domain" description="CheB-type methylesterase" evidence="5">
    <location>
        <begin position="124"/>
        <end position="314"/>
    </location>
</feature>
<evidence type="ECO:0000256" key="1">
    <source>
        <dbReference type="ARBA" id="ARBA00022801"/>
    </source>
</evidence>
<evidence type="ECO:0000256" key="4">
    <source>
        <dbReference type="PROSITE-ProRule" id="PRU00050"/>
    </source>
</evidence>
<dbReference type="InterPro" id="IPR035909">
    <property type="entry name" value="CheB_C"/>
</dbReference>
<dbReference type="Proteomes" id="UP000243426">
    <property type="component" value="Chromosome I"/>
</dbReference>